<accession>A0ABS8UFQ0</accession>
<reference evidence="2" key="2">
    <citation type="journal article" date="2022" name="Syst. Appl. Microbiol.">
        <title>Physiological and genomic characterisation of Luteimonas fraxinea sp. nov., a bacterial species associated with trees tolerant to ash dieback.</title>
        <authorList>
            <person name="Ulrich K."/>
            <person name="Becker R."/>
            <person name="Behrendt U."/>
            <person name="Kube M."/>
            <person name="Schneck V."/>
            <person name="Ulrich A."/>
        </authorList>
    </citation>
    <scope>NUCLEOTIDE SEQUENCE</scope>
    <source>
        <strain evidence="2">A1P009</strain>
    </source>
</reference>
<dbReference type="PANTHER" id="PTHR39426:SF1">
    <property type="entry name" value="HOMOLOGY TO DEATH-ON-CURING PROTEIN OF PHAGE P1"/>
    <property type="match status" value="1"/>
</dbReference>
<gene>
    <name evidence="2" type="ORF">LTT95_15310</name>
</gene>
<dbReference type="InterPro" id="IPR053737">
    <property type="entry name" value="Type_II_TA_Toxin"/>
</dbReference>
<feature type="domain" description="Fido" evidence="1">
    <location>
        <begin position="7"/>
        <end position="125"/>
    </location>
</feature>
<evidence type="ECO:0000313" key="2">
    <source>
        <dbReference type="EMBL" id="MCD9098308.1"/>
    </source>
</evidence>
<dbReference type="Gene3D" id="1.20.120.1870">
    <property type="entry name" value="Fic/DOC protein, Fido domain"/>
    <property type="match status" value="1"/>
</dbReference>
<sequence length="130" mass="14231">MSEVVWLQPLVVEAIHLAQLSEHGGASGIRDRSLFETALAKPLQLASYGDPPPDIHALAAAYAHGIAHLHPFVDGNKRTSLVAALLFLRLNGIDLDASQEDRYLTWMALAAGELDEVELAAWLRERARPM</sequence>
<dbReference type="InterPro" id="IPR006440">
    <property type="entry name" value="Doc"/>
</dbReference>
<dbReference type="InterPro" id="IPR003812">
    <property type="entry name" value="Fido"/>
</dbReference>
<evidence type="ECO:0000259" key="1">
    <source>
        <dbReference type="PROSITE" id="PS51459"/>
    </source>
</evidence>
<dbReference type="Proteomes" id="UP001430360">
    <property type="component" value="Unassembled WGS sequence"/>
</dbReference>
<comment type="caution">
    <text evidence="2">The sequence shown here is derived from an EMBL/GenBank/DDBJ whole genome shotgun (WGS) entry which is preliminary data.</text>
</comment>
<dbReference type="PANTHER" id="PTHR39426">
    <property type="entry name" value="HOMOLOGY TO DEATH-ON-CURING PROTEIN OF PHAGE P1"/>
    <property type="match status" value="1"/>
</dbReference>
<protein>
    <submittedName>
        <fullName evidence="2">Type II toxin-antitoxin system death-on-curing family toxin</fullName>
    </submittedName>
</protein>
<keyword evidence="3" id="KW-1185">Reference proteome</keyword>
<evidence type="ECO:0000313" key="3">
    <source>
        <dbReference type="Proteomes" id="UP001430360"/>
    </source>
</evidence>
<proteinExistence type="predicted"/>
<dbReference type="InterPro" id="IPR036597">
    <property type="entry name" value="Fido-like_dom_sf"/>
</dbReference>
<dbReference type="PIRSF" id="PIRSF018297">
    <property type="entry name" value="Doc"/>
    <property type="match status" value="1"/>
</dbReference>
<dbReference type="RefSeq" id="WP_232137573.1">
    <property type="nucleotide sequence ID" value="NZ_CP089507.1"/>
</dbReference>
<dbReference type="SUPFAM" id="SSF140931">
    <property type="entry name" value="Fic-like"/>
    <property type="match status" value="1"/>
</dbReference>
<dbReference type="EMBL" id="JAJQKU010000005">
    <property type="protein sequence ID" value="MCD9098308.1"/>
    <property type="molecule type" value="Genomic_DNA"/>
</dbReference>
<dbReference type="NCBIfam" id="TIGR01550">
    <property type="entry name" value="DOC_P1"/>
    <property type="match status" value="1"/>
</dbReference>
<organism evidence="2 3">
    <name type="scientific">Luteimonas fraxinea</name>
    <dbReference type="NCBI Taxonomy" id="2901869"/>
    <lineage>
        <taxon>Bacteria</taxon>
        <taxon>Pseudomonadati</taxon>
        <taxon>Pseudomonadota</taxon>
        <taxon>Gammaproteobacteria</taxon>
        <taxon>Lysobacterales</taxon>
        <taxon>Lysobacteraceae</taxon>
        <taxon>Luteimonas</taxon>
    </lineage>
</organism>
<name>A0ABS8UFQ0_9GAMM</name>
<reference evidence="2" key="1">
    <citation type="submission" date="2021-12" db="EMBL/GenBank/DDBJ databases">
        <authorList>
            <person name="Ulrich A."/>
        </authorList>
    </citation>
    <scope>NUCLEOTIDE SEQUENCE</scope>
    <source>
        <strain evidence="2">A1P009</strain>
    </source>
</reference>
<dbReference type="Pfam" id="PF02661">
    <property type="entry name" value="Fic"/>
    <property type="match status" value="1"/>
</dbReference>
<dbReference type="PROSITE" id="PS51459">
    <property type="entry name" value="FIDO"/>
    <property type="match status" value="1"/>
</dbReference>